<feature type="transmembrane region" description="Helical" evidence="6">
    <location>
        <begin position="135"/>
        <end position="154"/>
    </location>
</feature>
<evidence type="ECO:0000313" key="9">
    <source>
        <dbReference type="Proteomes" id="UP001223586"/>
    </source>
</evidence>
<dbReference type="Proteomes" id="UP001223586">
    <property type="component" value="Unassembled WGS sequence"/>
</dbReference>
<reference evidence="8 9" key="1">
    <citation type="submission" date="2023-07" db="EMBL/GenBank/DDBJ databases">
        <title>Genomic Encyclopedia of Type Strains, Phase IV (KMG-IV): sequencing the most valuable type-strain genomes for metagenomic binning, comparative biology and taxonomic classification.</title>
        <authorList>
            <person name="Goeker M."/>
        </authorList>
    </citation>
    <scope>NUCLEOTIDE SEQUENCE [LARGE SCALE GENOMIC DNA]</scope>
    <source>
        <strain evidence="8 9">DSM 23837</strain>
    </source>
</reference>
<dbReference type="PANTHER" id="PTHR36115">
    <property type="entry name" value="PROLINE-RICH ANTIGEN HOMOLOG-RELATED"/>
    <property type="match status" value="1"/>
</dbReference>
<feature type="domain" description="RDD" evidence="7">
    <location>
        <begin position="39"/>
        <end position="165"/>
    </location>
</feature>
<evidence type="ECO:0000256" key="1">
    <source>
        <dbReference type="ARBA" id="ARBA00004651"/>
    </source>
</evidence>
<dbReference type="InterPro" id="IPR051791">
    <property type="entry name" value="Pra-immunoreactive"/>
</dbReference>
<feature type="transmembrane region" description="Helical" evidence="6">
    <location>
        <begin position="76"/>
        <end position="98"/>
    </location>
</feature>
<gene>
    <name evidence="8" type="ORF">J2S08_004362</name>
</gene>
<comment type="subcellular location">
    <subcellularLocation>
        <location evidence="1">Cell membrane</location>
        <topology evidence="1">Multi-pass membrane protein</topology>
    </subcellularLocation>
</comment>
<comment type="caution">
    <text evidence="8">The sequence shown here is derived from an EMBL/GenBank/DDBJ whole genome shotgun (WGS) entry which is preliminary data.</text>
</comment>
<evidence type="ECO:0000259" key="7">
    <source>
        <dbReference type="Pfam" id="PF06271"/>
    </source>
</evidence>
<keyword evidence="4 6" id="KW-1133">Transmembrane helix</keyword>
<evidence type="ECO:0000256" key="6">
    <source>
        <dbReference type="SAM" id="Phobius"/>
    </source>
</evidence>
<keyword evidence="9" id="KW-1185">Reference proteome</keyword>
<keyword evidence="3 6" id="KW-0812">Transmembrane</keyword>
<evidence type="ECO:0000256" key="5">
    <source>
        <dbReference type="ARBA" id="ARBA00023136"/>
    </source>
</evidence>
<protein>
    <submittedName>
        <fullName evidence="8">RDD family membrane protein YckC</fullName>
    </submittedName>
</protein>
<evidence type="ECO:0000256" key="4">
    <source>
        <dbReference type="ARBA" id="ARBA00022989"/>
    </source>
</evidence>
<dbReference type="RefSeq" id="WP_307233297.1">
    <property type="nucleotide sequence ID" value="NZ_JAUSTT010000046.1"/>
</dbReference>
<dbReference type="EMBL" id="JAUSTT010000046">
    <property type="protein sequence ID" value="MDQ0178455.1"/>
    <property type="molecule type" value="Genomic_DNA"/>
</dbReference>
<dbReference type="Pfam" id="PF06271">
    <property type="entry name" value="RDD"/>
    <property type="match status" value="1"/>
</dbReference>
<organism evidence="8 9">
    <name type="scientific">Bacillus chungangensis</name>
    <dbReference type="NCBI Taxonomy" id="587633"/>
    <lineage>
        <taxon>Bacteria</taxon>
        <taxon>Bacillati</taxon>
        <taxon>Bacillota</taxon>
        <taxon>Bacilli</taxon>
        <taxon>Bacillales</taxon>
        <taxon>Bacillaceae</taxon>
        <taxon>Bacillus</taxon>
    </lineage>
</organism>
<dbReference type="InterPro" id="IPR010432">
    <property type="entry name" value="RDD"/>
</dbReference>
<name>A0ABT9X0D6_9BACI</name>
<evidence type="ECO:0000256" key="3">
    <source>
        <dbReference type="ARBA" id="ARBA00022692"/>
    </source>
</evidence>
<evidence type="ECO:0000313" key="8">
    <source>
        <dbReference type="EMBL" id="MDQ0178455.1"/>
    </source>
</evidence>
<accession>A0ABT9X0D6</accession>
<keyword evidence="5 6" id="KW-0472">Membrane</keyword>
<feature type="transmembrane region" description="Helical" evidence="6">
    <location>
        <begin position="46"/>
        <end position="64"/>
    </location>
</feature>
<evidence type="ECO:0000256" key="2">
    <source>
        <dbReference type="ARBA" id="ARBA00022475"/>
    </source>
</evidence>
<sequence>MDRQVHLFNEKEQVPLRPNDQKEALKVHDEFKEEKYVDLAGFWMRFWAYLIDLLTIGSIVRLLIKPILGTFDIPLGDTVFFSPITITHAVVFYLYFILMTKLTGQTVGKIIFGLKVVSLKKEKLTWGTVIFRELFGRYISSTFFNLLYIIVAFVPKKQGIHDSFADTIVIHERSSQQIAFTRPIKIG</sequence>
<dbReference type="PANTHER" id="PTHR36115:SF9">
    <property type="entry name" value="LMO1584 PROTEIN"/>
    <property type="match status" value="1"/>
</dbReference>
<keyword evidence="2" id="KW-1003">Cell membrane</keyword>
<proteinExistence type="predicted"/>